<comment type="subcellular location">
    <subcellularLocation>
        <location evidence="6">Cytoplasmic vesicle membrane</location>
        <topology evidence="6">Peripheral membrane protein</topology>
        <orientation evidence="6">Cytoplasmic side</orientation>
    </subcellularLocation>
    <subcellularLocation>
        <location evidence="6">Membrane</location>
        <location evidence="6">Coated pit</location>
        <topology evidence="6">Peripheral membrane protein</topology>
        <orientation evidence="6">Cytoplasmic side</orientation>
    </subcellularLocation>
</comment>
<dbReference type="PIRSF" id="PIRSF002290">
    <property type="entry name" value="Clathrin_H_chain"/>
    <property type="match status" value="1"/>
</dbReference>
<dbReference type="GO" id="GO:0005829">
    <property type="term" value="C:cytosol"/>
    <property type="evidence" value="ECO:0007669"/>
    <property type="project" value="GOC"/>
</dbReference>
<dbReference type="OrthoDB" id="2113814at2759"/>
<dbReference type="SUPFAM" id="SSF50989">
    <property type="entry name" value="Clathrin heavy-chain terminal domain"/>
    <property type="match status" value="1"/>
</dbReference>
<name>A0A2G8RU72_9APHY</name>
<dbReference type="GO" id="GO:0006898">
    <property type="term" value="P:receptor-mediated endocytosis"/>
    <property type="evidence" value="ECO:0007669"/>
    <property type="project" value="TreeGrafter"/>
</dbReference>
<keyword evidence="2" id="KW-0677">Repeat</keyword>
<evidence type="ECO:0000256" key="7">
    <source>
        <dbReference type="PROSITE-ProRule" id="PRU01006"/>
    </source>
</evidence>
<dbReference type="InterPro" id="IPR022365">
    <property type="entry name" value="Clathrin_H-chain_propeller_rpt"/>
</dbReference>
<evidence type="ECO:0000313" key="10">
    <source>
        <dbReference type="EMBL" id="PIL25049.1"/>
    </source>
</evidence>
<evidence type="ECO:0000313" key="11">
    <source>
        <dbReference type="Proteomes" id="UP000230002"/>
    </source>
</evidence>
<dbReference type="Gene3D" id="1.25.40.730">
    <property type="match status" value="1"/>
</dbReference>
<feature type="repeat" description="CHCR" evidence="7">
    <location>
        <begin position="543"/>
        <end position="689"/>
    </location>
</feature>
<feature type="repeat" description="CHCR" evidence="7">
    <location>
        <begin position="1280"/>
        <end position="1428"/>
    </location>
</feature>
<dbReference type="PANTHER" id="PTHR10292">
    <property type="entry name" value="CLATHRIN HEAVY CHAIN RELATED"/>
    <property type="match status" value="1"/>
</dbReference>
<comment type="caution">
    <text evidence="10">The sequence shown here is derived from an EMBL/GenBank/DDBJ whole genome shotgun (WGS) entry which is preliminary data.</text>
</comment>
<dbReference type="Proteomes" id="UP000230002">
    <property type="component" value="Unassembled WGS sequence"/>
</dbReference>
<dbReference type="GO" id="GO:0030132">
    <property type="term" value="C:clathrin coat of coated pit"/>
    <property type="evidence" value="ECO:0007669"/>
    <property type="project" value="InterPro"/>
</dbReference>
<dbReference type="InterPro" id="IPR055358">
    <property type="entry name" value="CHCR"/>
</dbReference>
<keyword evidence="4 6" id="KW-0168">Coated pit</keyword>
<sequence>MDISKPIAFCEHLQLSAIGIQPASISFQTLTLESDHFICVREKVNEANQVVIVDLADANNVLRRPITADSAIMHPHQKILALKSGRTLQVFNMETKQKIKSHVNAEDIVFWKWINDSTLGMVTETAVYHWTISDATSPPQKIFDRHPTLVGAQIINYRTTSDEKWLVLVGISGNTTNPAAFKVKGNIQLYSRERGVSQPIEGHAAAFAELKVDGCTKPTKLFTFCARTAQGAKLHIVEIDHQAPDPPFAKKNVDVYFPPEATNDFPVAMQVSKKHGIVYLVTKYGFIHLYDLESGACIYMNRISGETIFVTAEHEVSNGIIGVNKKGQVLSVSVDEQTVIPYILTTLNNTELAFKLASRANLPGADDLYIKQYQQLFQSGQYSEAAKIAANSPRGILRTAQVIEAFKAAPSPPGGLSPILQYFGILLEKGELNELESLELARPVLQQGRKQLLEKWLKENKLTCSEQLGDVVRPFDMTLALSVYLRANIPNKVIACFAETGQTEKIVLYAKKTGYTPDYVGLLQSIMRVNPEKGAEFATQLVKDEAGPLVDVERVVDIFMSQNMIQPATSFLLEALKDNKPEQAHLQTRLLEMNLLHAPQVADAILVNQILTHFDHPRVANLCEKAGLMQRALELYEDIADIKRVIVHATAFPTDWLVDYFSRLTTEQSFACMQEMLKVNIRQNLQIVVQIATKYSDILGPVKLIEMFESFKTFEGLYYYLGSIVNLSTDPEVHFKYIQAATRTGQIREVERICRESNHYNPEKVKNFLKEAKLSDQLPLIIVCDRFDFVHDLVLYLYQRGLTNFIEVYVTRVNSVRTPQVIGGLLDVDCDEVTIKSLLTSVPGNFPIDELVHEVETRNRLKLILPWLEARVQAGSQDPPVYNALAKIYIDSNSNPEQFLKENNLYEPLVVGKFCEARDPYLAYIAYAKGFCDDELIHITNENAMFKQQARYLVRRRQPDLWSQVLRGDNMYRRQLIDQIVATALPESTDPDDVSITVKAFLTADLPLELIELLEKIIIEPSPFSDNRNLQNLLMLTAIRADKGKVIGYIDKLQNYDTAEIPRIAIEHGLYEEAFLIYKKYEQHAEAINVLVEHVVSLDRGVDYANKVNQPAVWSRLAKAQLDGLRIKDAIDSYIKAEDPSNFAEVIEIAGRAGKSDDLVRFLQMARKSLREPKIDTELAYAYAKTDRLHDMEDFLAMTNVADVLEVGEKCFEDELYQAAKILFSSISNWARLATTLIYLGENQGAVESARKAGNTQVWKQVHAACVEKGEFRLAQICGLNIIVHAEELPALVQSYERRGYFDEVLSLLEAGLSLERAHMGIFTELAILYSKYKPEKLMEHLKLFVSRINIPKAIKAAERAHLWPELVFLYVKYDEFDNAALAMIERSADAWEHNQFKDVIVRVANVEINSYYKALSFYLQEQPTLLTDLLSVMIPRIDHSRVVRMFEQIDHIPLVRSYLIAVQHLNLEAVNDAYNKMLIEEEDYKTLRDSIDSFDNFNSTKLLRELETHELLEFRRLAAHLYKKKSKWEESITLSKQDKLYRDAIVTAAASNSSEIAEDLLSYFVDIGNKECFAATLFCCFDLLRADVVEELSWQHGLNDFYMPYKIQRTRSMVEKLAALEKEVKERSKKETEKEQQEAERPLIEPGFGGRLMLTQGNGFPAQAPPPGMMPNGTSFGIPPAMTGFGGF</sequence>
<dbReference type="GO" id="GO:0030130">
    <property type="term" value="C:clathrin coat of trans-Golgi network vesicle"/>
    <property type="evidence" value="ECO:0007669"/>
    <property type="project" value="InterPro"/>
</dbReference>
<evidence type="ECO:0000259" key="9">
    <source>
        <dbReference type="Pfam" id="PF09268"/>
    </source>
</evidence>
<dbReference type="GO" id="GO:0030479">
    <property type="term" value="C:actin cortical patch"/>
    <property type="evidence" value="ECO:0007669"/>
    <property type="project" value="TreeGrafter"/>
</dbReference>
<organism evidence="10 11">
    <name type="scientific">Ganoderma sinense ZZ0214-1</name>
    <dbReference type="NCBI Taxonomy" id="1077348"/>
    <lineage>
        <taxon>Eukaryota</taxon>
        <taxon>Fungi</taxon>
        <taxon>Dikarya</taxon>
        <taxon>Basidiomycota</taxon>
        <taxon>Agaricomycotina</taxon>
        <taxon>Agaricomycetes</taxon>
        <taxon>Polyporales</taxon>
        <taxon>Polyporaceae</taxon>
        <taxon>Ganoderma</taxon>
    </lineage>
</organism>
<dbReference type="EMBL" id="AYKW01000056">
    <property type="protein sequence ID" value="PIL25049.1"/>
    <property type="molecule type" value="Genomic_DNA"/>
</dbReference>
<evidence type="ECO:0000256" key="1">
    <source>
        <dbReference type="ARBA" id="ARBA00009535"/>
    </source>
</evidence>
<proteinExistence type="inferred from homology"/>
<dbReference type="InterPro" id="IPR000547">
    <property type="entry name" value="Clathrin_H-chain/VPS_repeat"/>
</dbReference>
<gene>
    <name evidence="10" type="ORF">GSI_12938</name>
</gene>
<comment type="function">
    <text evidence="6">Clathrin is the major protein of the polyhedral coat of coated pits and vesicles.</text>
</comment>
<dbReference type="InterPro" id="IPR016341">
    <property type="entry name" value="Clathrin_heavy_chain"/>
</dbReference>
<dbReference type="GO" id="GO:0005198">
    <property type="term" value="F:structural molecule activity"/>
    <property type="evidence" value="ECO:0007669"/>
    <property type="project" value="InterPro"/>
</dbReference>
<dbReference type="SMART" id="SM00299">
    <property type="entry name" value="CLH"/>
    <property type="match status" value="7"/>
</dbReference>
<evidence type="ECO:0000256" key="3">
    <source>
        <dbReference type="ARBA" id="ARBA00023136"/>
    </source>
</evidence>
<dbReference type="PANTHER" id="PTHR10292:SF1">
    <property type="entry name" value="CLATHRIN HEAVY CHAIN"/>
    <property type="match status" value="1"/>
</dbReference>
<feature type="region of interest" description="Disordered" evidence="8">
    <location>
        <begin position="1626"/>
        <end position="1648"/>
    </location>
</feature>
<feature type="repeat" description="CHCR" evidence="7">
    <location>
        <begin position="839"/>
        <end position="978"/>
    </location>
</feature>
<dbReference type="InterPro" id="IPR016024">
    <property type="entry name" value="ARM-type_fold"/>
</dbReference>
<accession>A0A2G8RU72</accession>
<dbReference type="InterPro" id="IPR016025">
    <property type="entry name" value="Clathrin_H-chain_N"/>
</dbReference>
<dbReference type="STRING" id="1077348.A0A2G8RU72"/>
<dbReference type="Pfam" id="PF01394">
    <property type="entry name" value="Clathrin_propel"/>
    <property type="match status" value="2"/>
</dbReference>
<dbReference type="FunFam" id="1.25.40.10:FF:000082">
    <property type="entry name" value="Clathrin heavy chain"/>
    <property type="match status" value="1"/>
</dbReference>
<evidence type="ECO:0000256" key="4">
    <source>
        <dbReference type="ARBA" id="ARBA00023176"/>
    </source>
</evidence>
<dbReference type="FunFam" id="2.130.10.110:FF:000003">
    <property type="entry name" value="Clathrin heavy chain"/>
    <property type="match status" value="1"/>
</dbReference>
<comment type="similarity">
    <text evidence="1 6">Belongs to the clathrin heavy chain family.</text>
</comment>
<feature type="repeat" description="CHCR" evidence="7">
    <location>
        <begin position="1431"/>
        <end position="1574"/>
    </location>
</feature>
<dbReference type="GO" id="GO:0032051">
    <property type="term" value="F:clathrin light chain binding"/>
    <property type="evidence" value="ECO:0007669"/>
    <property type="project" value="InterPro"/>
</dbReference>
<reference evidence="10 11" key="1">
    <citation type="journal article" date="2015" name="Sci. Rep.">
        <title>Chromosome-level genome map provides insights into diverse defense mechanisms in the medicinal fungus Ganoderma sinense.</title>
        <authorList>
            <person name="Zhu Y."/>
            <person name="Xu J."/>
            <person name="Sun C."/>
            <person name="Zhou S."/>
            <person name="Xu H."/>
            <person name="Nelson D.R."/>
            <person name="Qian J."/>
            <person name="Song J."/>
            <person name="Luo H."/>
            <person name="Xiang L."/>
            <person name="Li Y."/>
            <person name="Xu Z."/>
            <person name="Ji A."/>
            <person name="Wang L."/>
            <person name="Lu S."/>
            <person name="Hayward A."/>
            <person name="Sun W."/>
            <person name="Li X."/>
            <person name="Schwartz D.C."/>
            <person name="Wang Y."/>
            <person name="Chen S."/>
        </authorList>
    </citation>
    <scope>NUCLEOTIDE SEQUENCE [LARGE SCALE GENOMIC DNA]</scope>
    <source>
        <strain evidence="10 11">ZZ0214-1</strain>
    </source>
</reference>
<dbReference type="Pfam" id="PF13838">
    <property type="entry name" value="Clathrin_H_link"/>
    <property type="match status" value="1"/>
</dbReference>
<dbReference type="Gene3D" id="2.130.10.110">
    <property type="entry name" value="Clathrin heavy-chain terminal domain"/>
    <property type="match status" value="1"/>
</dbReference>
<keyword evidence="11" id="KW-1185">Reference proteome</keyword>
<dbReference type="Pfam" id="PF00637">
    <property type="entry name" value="Clathrin"/>
    <property type="match status" value="7"/>
</dbReference>
<dbReference type="PROSITE" id="PS50236">
    <property type="entry name" value="CHCR"/>
    <property type="match status" value="7"/>
</dbReference>
<feature type="repeat" description="CHCR" evidence="7">
    <location>
        <begin position="1134"/>
        <end position="1275"/>
    </location>
</feature>
<evidence type="ECO:0000256" key="8">
    <source>
        <dbReference type="SAM" id="MobiDB-lite"/>
    </source>
</evidence>
<dbReference type="Gene3D" id="1.25.40.10">
    <property type="entry name" value="Tetratricopeptide repeat domain"/>
    <property type="match status" value="3"/>
</dbReference>
<dbReference type="GO" id="GO:0006886">
    <property type="term" value="P:intracellular protein transport"/>
    <property type="evidence" value="ECO:0007669"/>
    <property type="project" value="UniProtKB-UniRule"/>
</dbReference>
<feature type="repeat" description="CHCR" evidence="7">
    <location>
        <begin position="692"/>
        <end position="834"/>
    </location>
</feature>
<keyword evidence="3 6" id="KW-0472">Membrane</keyword>
<dbReference type="FunFam" id="1.25.40.10:FF:000005">
    <property type="entry name" value="Clathrin heavy chain"/>
    <property type="match status" value="1"/>
</dbReference>
<dbReference type="InterPro" id="IPR011990">
    <property type="entry name" value="TPR-like_helical_dom_sf"/>
</dbReference>
<feature type="compositionally biased region" description="Basic and acidic residues" evidence="8">
    <location>
        <begin position="1626"/>
        <end position="1644"/>
    </location>
</feature>
<keyword evidence="5 6" id="KW-0968">Cytoplasmic vesicle</keyword>
<dbReference type="FunFam" id="1.25.40.10:FF:000002">
    <property type="entry name" value="Clathrin heavy chain"/>
    <property type="match status" value="1"/>
</dbReference>
<evidence type="ECO:0000256" key="6">
    <source>
        <dbReference type="PIRNR" id="PIRNR002290"/>
    </source>
</evidence>
<feature type="repeat" description="CHCR" evidence="7">
    <location>
        <begin position="985"/>
        <end position="1130"/>
    </location>
</feature>
<dbReference type="InterPro" id="IPR015348">
    <property type="entry name" value="Clathrin_H-chain_linker_core"/>
</dbReference>
<dbReference type="GO" id="GO:0006895">
    <property type="term" value="P:Golgi to endosome transport"/>
    <property type="evidence" value="ECO:0007669"/>
    <property type="project" value="TreeGrafter"/>
</dbReference>
<dbReference type="FunFam" id="1.25.40.10:FF:000001">
    <property type="entry name" value="Clathrin heavy chain"/>
    <property type="match status" value="1"/>
</dbReference>
<evidence type="ECO:0000256" key="5">
    <source>
        <dbReference type="ARBA" id="ARBA00023329"/>
    </source>
</evidence>
<protein>
    <recommendedName>
        <fullName evidence="6">Clathrin heavy chain</fullName>
    </recommendedName>
</protein>
<dbReference type="Pfam" id="PF09268">
    <property type="entry name" value="Clathrin-link"/>
    <property type="match status" value="1"/>
</dbReference>
<evidence type="ECO:0000256" key="2">
    <source>
        <dbReference type="ARBA" id="ARBA00022737"/>
    </source>
</evidence>
<dbReference type="SUPFAM" id="SSF48371">
    <property type="entry name" value="ARM repeat"/>
    <property type="match status" value="6"/>
</dbReference>
<dbReference type="GO" id="GO:0071439">
    <property type="term" value="C:clathrin complex"/>
    <property type="evidence" value="ECO:0007669"/>
    <property type="project" value="InterPro"/>
</dbReference>
<feature type="domain" description="Clathrin heavy chain linker core motif" evidence="9">
    <location>
        <begin position="336"/>
        <end position="359"/>
    </location>
</feature>